<evidence type="ECO:0000313" key="3">
    <source>
        <dbReference type="Proteomes" id="UP000028981"/>
    </source>
</evidence>
<evidence type="ECO:0000313" key="2">
    <source>
        <dbReference type="EMBL" id="KFL32616.1"/>
    </source>
</evidence>
<dbReference type="EMBL" id="JQGC01000001">
    <property type="protein sequence ID" value="KFL32616.1"/>
    <property type="molecule type" value="Genomic_DNA"/>
</dbReference>
<feature type="region of interest" description="Disordered" evidence="1">
    <location>
        <begin position="265"/>
        <end position="295"/>
    </location>
</feature>
<dbReference type="Proteomes" id="UP000028981">
    <property type="component" value="Unassembled WGS sequence"/>
</dbReference>
<keyword evidence="3" id="KW-1185">Reference proteome</keyword>
<name>A0A087M6W3_9HYPH</name>
<evidence type="ECO:0000256" key="1">
    <source>
        <dbReference type="SAM" id="MobiDB-lite"/>
    </source>
</evidence>
<dbReference type="AlphaFoldDB" id="A0A087M6W3"/>
<comment type="caution">
    <text evidence="2">The sequence shown here is derived from an EMBL/GenBank/DDBJ whole genome shotgun (WGS) entry which is preliminary data.</text>
</comment>
<proteinExistence type="predicted"/>
<gene>
    <name evidence="2" type="ORF">JP75_00150</name>
</gene>
<organism evidence="2 3">
    <name type="scientific">Devosia riboflavina</name>
    <dbReference type="NCBI Taxonomy" id="46914"/>
    <lineage>
        <taxon>Bacteria</taxon>
        <taxon>Pseudomonadati</taxon>
        <taxon>Pseudomonadota</taxon>
        <taxon>Alphaproteobacteria</taxon>
        <taxon>Hyphomicrobiales</taxon>
        <taxon>Devosiaceae</taxon>
        <taxon>Devosia</taxon>
    </lineage>
</organism>
<protein>
    <submittedName>
        <fullName evidence="2">Uncharacterized protein</fullName>
    </submittedName>
</protein>
<reference evidence="2 3" key="1">
    <citation type="submission" date="2014-08" db="EMBL/GenBank/DDBJ databases">
        <authorList>
            <person name="Hassan Y.I."/>
            <person name="Lepp D."/>
            <person name="Zhou T."/>
        </authorList>
    </citation>
    <scope>NUCLEOTIDE SEQUENCE [LARGE SCALE GENOMIC DNA]</scope>
    <source>
        <strain evidence="2 3">IFO13584</strain>
    </source>
</reference>
<feature type="compositionally biased region" description="Polar residues" evidence="1">
    <location>
        <begin position="286"/>
        <end position="295"/>
    </location>
</feature>
<accession>A0A087M6W3</accession>
<sequence>MIYEFLRLTKTDAMDLLSSLHQAREKAMPWRILAGRLAQLEASAPLAPDGQPWIRAVEAISGFSANHLRRMSKASSLIEVMVQRWPDHAGILNALSFTHSEVLGRLWEADAAAVEHLLKAERWPSYGALLAQYEKARSRRSAPNAAGKLALGNFRDRVNSFLEQKSSLALFDRVPHHPYLKPDFLAFLPNGQIIAWDCMLMPEKVDQEALHRRFAAWATEASFVTEFWIAVQHDRGMDHMHRCIMDLDLKNIGVMAFGGSGAVISPHGPPAPDRRKSAVNTAFAPSLQSRGDSRN</sequence>